<dbReference type="Gene3D" id="1.25.40.10">
    <property type="entry name" value="Tetratricopeptide repeat domain"/>
    <property type="match status" value="1"/>
</dbReference>
<dbReference type="Pfam" id="PF22860">
    <property type="entry name" value="DUF7017"/>
    <property type="match status" value="1"/>
</dbReference>
<dbReference type="InterPro" id="IPR054427">
    <property type="entry name" value="S1CSD-TOTE-2"/>
</dbReference>
<dbReference type="InterPro" id="IPR054426">
    <property type="entry name" value="S1CSD-TOTE-1"/>
</dbReference>
<dbReference type="RefSeq" id="WP_223289144.1">
    <property type="nucleotide sequence ID" value="NZ_CP140255.1"/>
</dbReference>
<reference evidence="3 4" key="1">
    <citation type="submission" date="2023-11" db="EMBL/GenBank/DDBJ databases">
        <title>MicrobeMod: A computational toolkit for identifying prokaryotic methylation and restriction-modification with nanopore sequencing.</title>
        <authorList>
            <person name="Crits-Christoph A."/>
            <person name="Kang S.C."/>
            <person name="Lee H."/>
            <person name="Ostrov N."/>
        </authorList>
    </citation>
    <scope>NUCLEOTIDE SEQUENCE [LARGE SCALE GENOMIC DNA]</scope>
    <source>
        <strain evidence="3 4">ATCC BAA-805</strain>
    </source>
</reference>
<dbReference type="SUPFAM" id="SSF48452">
    <property type="entry name" value="TPR-like"/>
    <property type="match status" value="1"/>
</dbReference>
<name>A0ABZ0YKF9_9GAMM</name>
<sequence>MITSKDIFAKRKAGQIDEAYQMALQRMSVPNKDEWDDRAFGWCLIDLIKRDAKAGEQTNLSHYRQQLEAIAVPENDDVLTKQRQLAISLCNPEGQLVNEARQLSKAGQHDNAIALYQKLLQDNPGDPELSISFGWELYRLSKPLLSKGDNNLVKIKKNLNQYMKLNVEKPSLLHAVMLQVAAKLASDDRFNMAAFCQLWNLEFLRPEDWERFKTDDGKELPALAERVIQQASKDAAKGNDQNSLVYILPYLGKAISTYPDNIWLVLNKAKVLLELDRSDDALAFSIEVTRAKSNEYWAWELLGNITAKKGDEVSLSCYCKALLCSPDDRYSSKIRLKVATLMIERGQFPEAKYEIKRTLEAKQKEGTKIPAEIEDYITEDWYLDASILASNDEFYRSQKGSAEDLLFSQLPWITANLGEMFTIPGKESKPKRKLYLKTASDPIEVVIPESKFNIQNSLAGSAIRVKGEWDAQNRFQIHLISSRNSEVKWDVFFERIGVVDNVNQQKKLIHFLVETKIDGTIPFSNLNEEYKVGDSILVRLSKYTTKDGTRYRVLSAKKSCSVASQSLRKEFQELVRINDTGLGFTSSEIFIPPDLVKIHNLKDEGLVEGVALLTFNKKRSEWGWKAVSINNFN</sequence>
<feature type="domain" description="TOTE conflict systems S1/CSD-like" evidence="2">
    <location>
        <begin position="489"/>
        <end position="553"/>
    </location>
</feature>
<evidence type="ECO:0000313" key="4">
    <source>
        <dbReference type="Proteomes" id="UP001324794"/>
    </source>
</evidence>
<dbReference type="InterPro" id="IPR054283">
    <property type="entry name" value="DUF7017"/>
</dbReference>
<organism evidence="3 4">
    <name type="scientific">Vreelandella neptunia</name>
    <dbReference type="NCBI Taxonomy" id="115551"/>
    <lineage>
        <taxon>Bacteria</taxon>
        <taxon>Pseudomonadati</taxon>
        <taxon>Pseudomonadota</taxon>
        <taxon>Gammaproteobacteria</taxon>
        <taxon>Oceanospirillales</taxon>
        <taxon>Halomonadaceae</taxon>
        <taxon>Vreelandella</taxon>
    </lineage>
</organism>
<dbReference type="Proteomes" id="UP001324794">
    <property type="component" value="Chromosome"/>
</dbReference>
<accession>A0ABZ0YKF9</accession>
<protein>
    <recommendedName>
        <fullName evidence="5">Tetratricopeptide repeat protein</fullName>
    </recommendedName>
</protein>
<keyword evidence="4" id="KW-1185">Reference proteome</keyword>
<evidence type="ECO:0000313" key="3">
    <source>
        <dbReference type="EMBL" id="WQH11765.1"/>
    </source>
</evidence>
<dbReference type="Pfam" id="PF22708">
    <property type="entry name" value="S1CSD-TOTE-1"/>
    <property type="match status" value="1"/>
</dbReference>
<feature type="domain" description="TOTE conflict systems S1/CSD-like" evidence="1">
    <location>
        <begin position="569"/>
        <end position="629"/>
    </location>
</feature>
<dbReference type="InterPro" id="IPR011990">
    <property type="entry name" value="TPR-like_helical_dom_sf"/>
</dbReference>
<evidence type="ECO:0000259" key="2">
    <source>
        <dbReference type="Pfam" id="PF22708"/>
    </source>
</evidence>
<evidence type="ECO:0008006" key="5">
    <source>
        <dbReference type="Google" id="ProtNLM"/>
    </source>
</evidence>
<evidence type="ECO:0000259" key="1">
    <source>
        <dbReference type="Pfam" id="PF22707"/>
    </source>
</evidence>
<proteinExistence type="predicted"/>
<gene>
    <name evidence="3" type="ORF">SR894_16615</name>
</gene>
<dbReference type="EMBL" id="CP140255">
    <property type="protein sequence ID" value="WQH11765.1"/>
    <property type="molecule type" value="Genomic_DNA"/>
</dbReference>
<dbReference type="Pfam" id="PF22707">
    <property type="entry name" value="S1CSD-TOTE-2"/>
    <property type="match status" value="1"/>
</dbReference>